<evidence type="ECO:0000313" key="3">
    <source>
        <dbReference type="Proteomes" id="UP000651728"/>
    </source>
</evidence>
<evidence type="ECO:0000313" key="2">
    <source>
        <dbReference type="EMBL" id="GIH31672.1"/>
    </source>
</evidence>
<comment type="caution">
    <text evidence="2">The sequence shown here is derived from an EMBL/GenBank/DDBJ whole genome shotgun (WGS) entry which is preliminary data.</text>
</comment>
<protein>
    <recommendedName>
        <fullName evidence="1">PPM-type phosphatase domain-containing protein</fullName>
    </recommendedName>
</protein>
<reference evidence="2 3" key="1">
    <citation type="submission" date="2021-01" db="EMBL/GenBank/DDBJ databases">
        <title>Whole genome shotgun sequence of Microbispora amethystogenes NBRC 101907.</title>
        <authorList>
            <person name="Komaki H."/>
            <person name="Tamura T."/>
        </authorList>
    </citation>
    <scope>NUCLEOTIDE SEQUENCE [LARGE SCALE GENOMIC DNA]</scope>
    <source>
        <strain evidence="2 3">NBRC 101907</strain>
    </source>
</reference>
<keyword evidence="3" id="KW-1185">Reference proteome</keyword>
<gene>
    <name evidence="2" type="ORF">Mam01_18360</name>
</gene>
<name>A0ABQ4FA46_9ACTN</name>
<organism evidence="2 3">
    <name type="scientific">Microbispora amethystogenes</name>
    <dbReference type="NCBI Taxonomy" id="1427754"/>
    <lineage>
        <taxon>Bacteria</taxon>
        <taxon>Bacillati</taxon>
        <taxon>Actinomycetota</taxon>
        <taxon>Actinomycetes</taxon>
        <taxon>Streptosporangiales</taxon>
        <taxon>Streptosporangiaceae</taxon>
        <taxon>Microbispora</taxon>
    </lineage>
</organism>
<feature type="domain" description="PPM-type phosphatase" evidence="1">
    <location>
        <begin position="26"/>
        <end position="235"/>
    </location>
</feature>
<dbReference type="Pfam" id="PF13672">
    <property type="entry name" value="PP2C_2"/>
    <property type="match status" value="1"/>
</dbReference>
<evidence type="ECO:0000259" key="1">
    <source>
        <dbReference type="Pfam" id="PF13672"/>
    </source>
</evidence>
<dbReference type="RefSeq" id="WP_204284942.1">
    <property type="nucleotide sequence ID" value="NZ_BAABEJ010000006.1"/>
</dbReference>
<accession>A0ABQ4FA46</accession>
<proteinExistence type="predicted"/>
<dbReference type="EMBL" id="BOOB01000013">
    <property type="protein sequence ID" value="GIH31672.1"/>
    <property type="molecule type" value="Genomic_DNA"/>
</dbReference>
<dbReference type="Proteomes" id="UP000651728">
    <property type="component" value="Unassembled WGS sequence"/>
</dbReference>
<sequence length="272" mass="29275">MRVALATEPATPGRENEDFVAATPDAVVLLDGSGTPAGSESGCTHGVAWYARTLGSTLLASMAQSAGSLSELLAEGIKATTSLHDFTCDVSHPGSPSATVVMLRRSGDVLDWLVLADSVLILDTGQPEPTVITDDREAQVGAPYRERMDSLDSTSPEHVAAHREYVETLRNHRNRDGGFWVASVDPLAAEHALTGSVPVHQVRAMALLSDGASRLVDRFRLATWRDLLDLLDKAGPDELIRQVRAAEQSDPHGQRWPRGKTYDDAAVAYCRP</sequence>
<dbReference type="InterPro" id="IPR001932">
    <property type="entry name" value="PPM-type_phosphatase-like_dom"/>
</dbReference>